<dbReference type="FunFam" id="1.20.5.170:FF:000058">
    <property type="entry name" value="Intermediate filament protein B"/>
    <property type="match status" value="1"/>
</dbReference>
<dbReference type="PROSITE" id="PS51842">
    <property type="entry name" value="IF_ROD_2"/>
    <property type="match status" value="1"/>
</dbReference>
<dbReference type="Pfam" id="PF00932">
    <property type="entry name" value="LTD"/>
    <property type="match status" value="1"/>
</dbReference>
<feature type="coiled-coil region" evidence="4">
    <location>
        <begin position="476"/>
        <end position="517"/>
    </location>
</feature>
<evidence type="ECO:0000256" key="2">
    <source>
        <dbReference type="ARBA" id="ARBA00023054"/>
    </source>
</evidence>
<evidence type="ECO:0000259" key="7">
    <source>
        <dbReference type="PROSITE" id="PS51842"/>
    </source>
</evidence>
<dbReference type="InterPro" id="IPR039008">
    <property type="entry name" value="IF_rod_dom"/>
</dbReference>
<dbReference type="Gene3D" id="1.20.5.1160">
    <property type="entry name" value="Vasodilator-stimulated phosphoprotein"/>
    <property type="match status" value="2"/>
</dbReference>
<feature type="compositionally biased region" description="Basic and acidic residues" evidence="5">
    <location>
        <begin position="159"/>
        <end position="168"/>
    </location>
</feature>
<dbReference type="PIRSF" id="PIRSF005546">
    <property type="entry name" value="Intermed_filamnt_Ifb-2"/>
    <property type="match status" value="1"/>
</dbReference>
<dbReference type="InterPro" id="IPR001322">
    <property type="entry name" value="Lamin_tail_dom"/>
</dbReference>
<evidence type="ECO:0000259" key="6">
    <source>
        <dbReference type="PROSITE" id="PS51841"/>
    </source>
</evidence>
<feature type="coiled-coil region" evidence="4">
    <location>
        <begin position="423"/>
        <end position="450"/>
    </location>
</feature>
<dbReference type="Gene3D" id="2.60.40.1260">
    <property type="entry name" value="Lamin Tail domain"/>
    <property type="match status" value="1"/>
</dbReference>
<dbReference type="GO" id="GO:0006998">
    <property type="term" value="P:nuclear envelope organization"/>
    <property type="evidence" value="ECO:0007669"/>
    <property type="project" value="TreeGrafter"/>
</dbReference>
<dbReference type="GO" id="GO:0005200">
    <property type="term" value="F:structural constituent of cytoskeleton"/>
    <property type="evidence" value="ECO:0007669"/>
    <property type="project" value="TreeGrafter"/>
</dbReference>
<dbReference type="GO" id="GO:0005882">
    <property type="term" value="C:intermediate filament"/>
    <property type="evidence" value="ECO:0007669"/>
    <property type="project" value="UniProtKB-UniRule"/>
</dbReference>
<feature type="compositionally biased region" description="Low complexity" evidence="5">
    <location>
        <begin position="147"/>
        <end position="157"/>
    </location>
</feature>
<name>A0A915CCZ1_PARUN</name>
<protein>
    <submittedName>
        <fullName evidence="9">Uncharacterized protein</fullName>
    </submittedName>
</protein>
<dbReference type="GO" id="GO:0005652">
    <property type="term" value="C:nuclear lamina"/>
    <property type="evidence" value="ECO:0007669"/>
    <property type="project" value="TreeGrafter"/>
</dbReference>
<dbReference type="GO" id="GO:0031507">
    <property type="term" value="P:heterochromatin formation"/>
    <property type="evidence" value="ECO:0007669"/>
    <property type="project" value="TreeGrafter"/>
</dbReference>
<dbReference type="WBParaSite" id="PgR129_g010_t03">
    <property type="protein sequence ID" value="PgR129_g010_t03"/>
    <property type="gene ID" value="PgR129_g010"/>
</dbReference>
<feature type="region of interest" description="Disordered" evidence="5">
    <location>
        <begin position="130"/>
        <end position="168"/>
    </location>
</feature>
<dbReference type="FunFam" id="1.20.5.1160:FF:000023">
    <property type="entry name" value="Intermediate filament protein ifa-1"/>
    <property type="match status" value="1"/>
</dbReference>
<accession>A0A915CCZ1</accession>
<dbReference type="SUPFAM" id="SSF64593">
    <property type="entry name" value="Intermediate filament protein, coiled coil region"/>
    <property type="match status" value="2"/>
</dbReference>
<dbReference type="SMART" id="SM01391">
    <property type="entry name" value="Filament"/>
    <property type="match status" value="1"/>
</dbReference>
<dbReference type="Gene3D" id="1.20.5.170">
    <property type="match status" value="1"/>
</dbReference>
<feature type="region of interest" description="Disordered" evidence="5">
    <location>
        <begin position="47"/>
        <end position="70"/>
    </location>
</feature>
<dbReference type="GO" id="GO:0090435">
    <property type="term" value="P:protein localization to nuclear envelope"/>
    <property type="evidence" value="ECO:0007669"/>
    <property type="project" value="TreeGrafter"/>
</dbReference>
<dbReference type="PANTHER" id="PTHR45721:SF12">
    <property type="entry name" value="INTERMEDIATE FILAMENT PROTEIN IFA-1"/>
    <property type="match status" value="1"/>
</dbReference>
<evidence type="ECO:0000313" key="8">
    <source>
        <dbReference type="Proteomes" id="UP000887569"/>
    </source>
</evidence>
<organism evidence="8 9">
    <name type="scientific">Parascaris univalens</name>
    <name type="common">Nematode worm</name>
    <dbReference type="NCBI Taxonomy" id="6257"/>
    <lineage>
        <taxon>Eukaryota</taxon>
        <taxon>Metazoa</taxon>
        <taxon>Ecdysozoa</taxon>
        <taxon>Nematoda</taxon>
        <taxon>Chromadorea</taxon>
        <taxon>Rhabditida</taxon>
        <taxon>Spirurina</taxon>
        <taxon>Ascaridomorpha</taxon>
        <taxon>Ascaridoidea</taxon>
        <taxon>Ascarididae</taxon>
        <taxon>Parascaris</taxon>
    </lineage>
</organism>
<evidence type="ECO:0000313" key="9">
    <source>
        <dbReference type="WBParaSite" id="PgR129_g010_t03"/>
    </source>
</evidence>
<dbReference type="GO" id="GO:0051664">
    <property type="term" value="P:nuclear pore localization"/>
    <property type="evidence" value="ECO:0007669"/>
    <property type="project" value="TreeGrafter"/>
</dbReference>
<dbReference type="PROSITE" id="PS51841">
    <property type="entry name" value="LTD"/>
    <property type="match status" value="1"/>
</dbReference>
<dbReference type="InterPro" id="IPR016451">
    <property type="entry name" value="Intermed_filament_ifa/ifb"/>
</dbReference>
<sequence length="685" mass="77807">MSSGKEFSGNEFCLESTQIEFSGERATLTVLSNRHAHCFIPIVERPKRKRPSSIATTRPPRSVKPSQASKAITMKSTTTKELRTTSTEIKIASRIGVEQMRSSSYHSNYLMSPTSGYRNESVYNTSVGGLYGPGSRPERLTSDRRSLSGGSLSAAVSIRDSREREKKEISDLNDRLASYIEKVRFLDAQNRKMNNDLELFRARMGKDTLSTKAMYEGEIAEARKLIAATEVERGELEKQIPKLQAEITEYRKKYDDALRGHDVDKKKIDDLIVNFTGIENESNLLRRRIAELEGEVGELKKINVTDNSNFTRARTAIDQESLSRIDFQNRAQMMLEEIEFIRREHDQELSDLHAVAARDTTSENREYFKNELASAIRAIRGDYDQIMAGHRSDIESWYHLKVQEISTASNRHTLERGYAKEEVKRLRSQLTDLRTRLADFEGRNSLLEKQVGDLNFQMEDEQKTYEFTLKERDEQTRRVREECEALMLELQNLLDTKQTLEAEIVQYRKLLEGEESRAGLRRLAQQVKTSEISVTDGGSHSSVVESSEKTSKEMGETTNKIHYHATAKGNLSIQDASADGKFIVIENTNSTKEENIGEWQIKRSADNGPEVVFTFPKGFILKPLKTVKIWARDQGGENEPPDQLIFDKEDSFGSGSNAKTVLVNESGEEFASHLQTTTQSTVIYA</sequence>
<feature type="domain" description="LTD" evidence="6">
    <location>
        <begin position="559"/>
        <end position="677"/>
    </location>
</feature>
<proteinExistence type="inferred from homology"/>
<dbReference type="AlphaFoldDB" id="A0A915CCZ1"/>
<evidence type="ECO:0000256" key="1">
    <source>
        <dbReference type="ARBA" id="ARBA00022754"/>
    </source>
</evidence>
<reference evidence="9" key="1">
    <citation type="submission" date="2022-11" db="UniProtKB">
        <authorList>
            <consortium name="WormBaseParasite"/>
        </authorList>
    </citation>
    <scope>IDENTIFICATION</scope>
</reference>
<feature type="region of interest" description="Disordered" evidence="5">
    <location>
        <begin position="531"/>
        <end position="552"/>
    </location>
</feature>
<feature type="compositionally biased region" description="Basic and acidic residues" evidence="5">
    <location>
        <begin position="136"/>
        <end position="146"/>
    </location>
</feature>
<evidence type="ECO:0000256" key="4">
    <source>
        <dbReference type="SAM" id="Coils"/>
    </source>
</evidence>
<dbReference type="GO" id="GO:0007097">
    <property type="term" value="P:nuclear migration"/>
    <property type="evidence" value="ECO:0007669"/>
    <property type="project" value="TreeGrafter"/>
</dbReference>
<dbReference type="Proteomes" id="UP000887569">
    <property type="component" value="Unplaced"/>
</dbReference>
<feature type="domain" description="IF rod" evidence="7">
    <location>
        <begin position="165"/>
        <end position="518"/>
    </location>
</feature>
<keyword evidence="2 3" id="KW-0175">Coiled coil</keyword>
<dbReference type="PANTHER" id="PTHR45721">
    <property type="entry name" value="LAMIN DM0-RELATED"/>
    <property type="match status" value="1"/>
</dbReference>
<dbReference type="InterPro" id="IPR036415">
    <property type="entry name" value="Lamin_tail_dom_sf"/>
</dbReference>
<dbReference type="SUPFAM" id="SSF74853">
    <property type="entry name" value="Lamin A/C globular tail domain"/>
    <property type="match status" value="1"/>
</dbReference>
<dbReference type="Pfam" id="PF00038">
    <property type="entry name" value="Filament"/>
    <property type="match status" value="1"/>
</dbReference>
<keyword evidence="8" id="KW-1185">Reference proteome</keyword>
<evidence type="ECO:0000256" key="3">
    <source>
        <dbReference type="PIRNR" id="PIRNR005546"/>
    </source>
</evidence>
<comment type="similarity">
    <text evidence="3">Belongs to the intermediate filament family.</text>
</comment>
<keyword evidence="1 3" id="KW-0403">Intermediate filament</keyword>
<dbReference type="Gene3D" id="1.20.5.500">
    <property type="entry name" value="Single helix bin"/>
    <property type="match status" value="1"/>
</dbReference>
<evidence type="ECO:0000256" key="5">
    <source>
        <dbReference type="SAM" id="MobiDB-lite"/>
    </source>
</evidence>